<reference evidence="8 9" key="1">
    <citation type="submission" date="2023-04" db="EMBL/GenBank/DDBJ databases">
        <title>Draft genome sequence of acteroides sedimenti strain YN3PY1.</title>
        <authorList>
            <person name="Yoshida N."/>
        </authorList>
    </citation>
    <scope>NUCLEOTIDE SEQUENCE [LARGE SCALE GENOMIC DNA]</scope>
    <source>
        <strain evidence="8 9">YN3PY1</strain>
    </source>
</reference>
<keyword evidence="9" id="KW-1185">Reference proteome</keyword>
<keyword evidence="5" id="KW-0998">Cell outer membrane</keyword>
<name>A0ABM8I7I4_9BACE</name>
<evidence type="ECO:0000256" key="1">
    <source>
        <dbReference type="ARBA" id="ARBA00004442"/>
    </source>
</evidence>
<sequence>MGSCSLNYDPISDFYSKLSTSDTTATGSKYKTKADMQQQYDNIYVSIRNSQESWYLDMMAYCETHSDNAYSGATDAELAQLESNKQDGTNKNIERDWTSYLGYIVAANRVICNVDSVPDPALTTAERNQWKAEASIWRAWMLFDMTRLWGEVPVVTKETPNITSENVKDMYPLLFPSRSSVQDVYKQIISDLEYGVQYAPKVDSSNKFKLTQSVAKTLLAKVYAEAPVRDYAKVIQYCESVKNDGFSLVPNYSDLFSVNDAKTDVNYRNTSESIFEIVFPVGSGSWVTWMFGLDQCDPNSSYDWAKWITPSRDLIQAYENEGDDIRMNEAIVWGQPSWSIHYPSDHYPFMYKTRSRYNSIIKLRLADILLLEAEAYVNQGNLTAAADLVDQIRTRVKLAKLDASTKGSKDKMVDAVLKERRLELSFEGQRWFDLVRTGKVYEVMNSLNSRDSGRKKMATFTENSLVMPVPQTQIDSNPNLTQNKGY</sequence>
<organism evidence="8 9">
    <name type="scientific">Bacteroides sedimenti</name>
    <dbReference type="NCBI Taxonomy" id="2136147"/>
    <lineage>
        <taxon>Bacteria</taxon>
        <taxon>Pseudomonadati</taxon>
        <taxon>Bacteroidota</taxon>
        <taxon>Bacteroidia</taxon>
        <taxon>Bacteroidales</taxon>
        <taxon>Bacteroidaceae</taxon>
        <taxon>Bacteroides</taxon>
    </lineage>
</organism>
<evidence type="ECO:0000256" key="2">
    <source>
        <dbReference type="ARBA" id="ARBA00006275"/>
    </source>
</evidence>
<dbReference type="Gene3D" id="1.25.40.390">
    <property type="match status" value="1"/>
</dbReference>
<dbReference type="Proteomes" id="UP001496674">
    <property type="component" value="Chromosome"/>
</dbReference>
<feature type="domain" description="RagB/SusD" evidence="6">
    <location>
        <begin position="356"/>
        <end position="486"/>
    </location>
</feature>
<accession>A0ABM8I7I4</accession>
<comment type="similarity">
    <text evidence="2">Belongs to the SusD family.</text>
</comment>
<dbReference type="SUPFAM" id="SSF48452">
    <property type="entry name" value="TPR-like"/>
    <property type="match status" value="1"/>
</dbReference>
<gene>
    <name evidence="8" type="ORF">BSYN_03310</name>
</gene>
<feature type="domain" description="SusD-like N-terminal" evidence="7">
    <location>
        <begin position="29"/>
        <end position="223"/>
    </location>
</feature>
<protein>
    <submittedName>
        <fullName evidence="8">Membrane protein</fullName>
    </submittedName>
</protein>
<evidence type="ECO:0000256" key="3">
    <source>
        <dbReference type="ARBA" id="ARBA00022729"/>
    </source>
</evidence>
<evidence type="ECO:0000256" key="4">
    <source>
        <dbReference type="ARBA" id="ARBA00023136"/>
    </source>
</evidence>
<dbReference type="EMBL" id="AP028055">
    <property type="protein sequence ID" value="BEG98066.1"/>
    <property type="molecule type" value="Genomic_DNA"/>
</dbReference>
<dbReference type="Pfam" id="PF07980">
    <property type="entry name" value="SusD_RagB"/>
    <property type="match status" value="1"/>
</dbReference>
<comment type="subcellular location">
    <subcellularLocation>
        <location evidence="1">Cell outer membrane</location>
    </subcellularLocation>
</comment>
<dbReference type="InterPro" id="IPR033985">
    <property type="entry name" value="SusD-like_N"/>
</dbReference>
<proteinExistence type="inferred from homology"/>
<evidence type="ECO:0000259" key="7">
    <source>
        <dbReference type="Pfam" id="PF14322"/>
    </source>
</evidence>
<evidence type="ECO:0000259" key="6">
    <source>
        <dbReference type="Pfam" id="PF07980"/>
    </source>
</evidence>
<dbReference type="InterPro" id="IPR011990">
    <property type="entry name" value="TPR-like_helical_dom_sf"/>
</dbReference>
<dbReference type="Pfam" id="PF14322">
    <property type="entry name" value="SusD-like_3"/>
    <property type="match status" value="1"/>
</dbReference>
<keyword evidence="4" id="KW-0472">Membrane</keyword>
<keyword evidence="3" id="KW-0732">Signal</keyword>
<evidence type="ECO:0000313" key="9">
    <source>
        <dbReference type="Proteomes" id="UP001496674"/>
    </source>
</evidence>
<dbReference type="CDD" id="cd08977">
    <property type="entry name" value="SusD"/>
    <property type="match status" value="1"/>
</dbReference>
<evidence type="ECO:0000313" key="8">
    <source>
        <dbReference type="EMBL" id="BEG98066.1"/>
    </source>
</evidence>
<evidence type="ECO:0000256" key="5">
    <source>
        <dbReference type="ARBA" id="ARBA00023237"/>
    </source>
</evidence>
<dbReference type="InterPro" id="IPR012944">
    <property type="entry name" value="SusD_RagB_dom"/>
</dbReference>